<sequence length="231" mass="26302">MKRFAAILITLVLFSCGNEQPKDFTLKGSIEDLKKGTVFLKRQQDSVLVTLDSLEINGNSSFELHATLEEPEILFLTLDKNDDEDGTVVFFADKGVTEINSTLKNFNYNAKVKGSKQQALLDEYLLMMSKFNDKNLDMLKERLESQMAQDSAKTNQLQKDFDGLLKRKYLYTINFAINHKDSELAPYLAISEIPNTSVKFLKQIYDALDDNIKNSKYGVMLKESIDEKTQA</sequence>
<dbReference type="PROSITE" id="PS51257">
    <property type="entry name" value="PROKAR_LIPOPROTEIN"/>
    <property type="match status" value="1"/>
</dbReference>
<proteinExistence type="predicted"/>
<dbReference type="RefSeq" id="WP_147087023.1">
    <property type="nucleotide sequence ID" value="NZ_VORM01000014.1"/>
</dbReference>
<reference evidence="2 3" key="1">
    <citation type="submission" date="2019-08" db="EMBL/GenBank/DDBJ databases">
        <title>Genomes of Subsaximicrobium wynnwilliamsii strains.</title>
        <authorList>
            <person name="Bowman J.P."/>
        </authorList>
    </citation>
    <scope>NUCLEOTIDE SEQUENCE [LARGE SCALE GENOMIC DNA]</scope>
    <source>
        <strain evidence="2 3">2-80-2</strain>
    </source>
</reference>
<gene>
    <name evidence="2" type="ORF">ESY86_13005</name>
</gene>
<feature type="domain" description="DUF4369" evidence="1">
    <location>
        <begin position="24"/>
        <end position="120"/>
    </location>
</feature>
<organism evidence="2 3">
    <name type="scientific">Subsaximicrobium wynnwilliamsii</name>
    <dbReference type="NCBI Taxonomy" id="291179"/>
    <lineage>
        <taxon>Bacteria</taxon>
        <taxon>Pseudomonadati</taxon>
        <taxon>Bacteroidota</taxon>
        <taxon>Flavobacteriia</taxon>
        <taxon>Flavobacteriales</taxon>
        <taxon>Flavobacteriaceae</taxon>
        <taxon>Subsaximicrobium</taxon>
    </lineage>
</organism>
<dbReference type="EMBL" id="VORO01000014">
    <property type="protein sequence ID" value="TXD88431.1"/>
    <property type="molecule type" value="Genomic_DNA"/>
</dbReference>
<keyword evidence="3" id="KW-1185">Reference proteome</keyword>
<evidence type="ECO:0000313" key="3">
    <source>
        <dbReference type="Proteomes" id="UP000321578"/>
    </source>
</evidence>
<accession>A0A5C6ZID0</accession>
<dbReference type="Pfam" id="PF14289">
    <property type="entry name" value="DUF4369"/>
    <property type="match status" value="1"/>
</dbReference>
<evidence type="ECO:0000259" key="1">
    <source>
        <dbReference type="Pfam" id="PF14289"/>
    </source>
</evidence>
<dbReference type="AlphaFoldDB" id="A0A5C6ZID0"/>
<dbReference type="Proteomes" id="UP000321578">
    <property type="component" value="Unassembled WGS sequence"/>
</dbReference>
<comment type="caution">
    <text evidence="2">The sequence shown here is derived from an EMBL/GenBank/DDBJ whole genome shotgun (WGS) entry which is preliminary data.</text>
</comment>
<dbReference type="InterPro" id="IPR025380">
    <property type="entry name" value="DUF4369"/>
</dbReference>
<evidence type="ECO:0000313" key="2">
    <source>
        <dbReference type="EMBL" id="TXD88431.1"/>
    </source>
</evidence>
<dbReference type="OrthoDB" id="1143206at2"/>
<protein>
    <submittedName>
        <fullName evidence="2">DUF4369 domain-containing protein</fullName>
    </submittedName>
</protein>
<name>A0A5C6ZID0_9FLAO</name>